<comment type="caution">
    <text evidence="5">The sequence shown here is derived from an EMBL/GenBank/DDBJ whole genome shotgun (WGS) entry which is preliminary data.</text>
</comment>
<dbReference type="InterPro" id="IPR036390">
    <property type="entry name" value="WH_DNA-bd_sf"/>
</dbReference>
<dbReference type="SMART" id="SM00345">
    <property type="entry name" value="HTH_GNTR"/>
    <property type="match status" value="1"/>
</dbReference>
<dbReference type="InterPro" id="IPR000524">
    <property type="entry name" value="Tscrpt_reg_HTH_GntR"/>
</dbReference>
<sequence length="225" mass="26150">MRIKKTEKKVYDYLLIQIEEGVFGPNSKIVEQDVAYQLEVSRSPVRSALLRLESEGYIKLIPYKGAVVLSKQLDSKTYVEQLKVFELLFIQYLFQVETKKNQLPFNQIVEQLTFISQGIDTQPRETVISMEMDLFKLLLSEQSNHYYKQLLLGIIKGVLETDFVGVTLPEEEAPLLFFYHLKKLVGYLEDGQYPQGRREIRILINHLVLAVIDKQDVGQLNKYES</sequence>
<keyword evidence="3" id="KW-0804">Transcription</keyword>
<evidence type="ECO:0000313" key="6">
    <source>
        <dbReference type="Proteomes" id="UP000674938"/>
    </source>
</evidence>
<keyword evidence="6" id="KW-1185">Reference proteome</keyword>
<reference evidence="5" key="1">
    <citation type="submission" date="2020-12" db="EMBL/GenBank/DDBJ databases">
        <title>Vagococcus allomyrinae sp. nov. and Enterococcus lavae sp. nov., isolated from the larvae of Allomyrina dichotoma.</title>
        <authorList>
            <person name="Lee S.D."/>
        </authorList>
    </citation>
    <scope>NUCLEOTIDE SEQUENCE</scope>
    <source>
        <strain evidence="5">BWB3-3</strain>
    </source>
</reference>
<gene>
    <name evidence="5" type="ORF">I6N95_11220</name>
</gene>
<dbReference type="AlphaFoldDB" id="A0A940SS61"/>
<dbReference type="GO" id="GO:0003677">
    <property type="term" value="F:DNA binding"/>
    <property type="evidence" value="ECO:0007669"/>
    <property type="project" value="UniProtKB-KW"/>
</dbReference>
<proteinExistence type="predicted"/>
<dbReference type="PROSITE" id="PS50949">
    <property type="entry name" value="HTH_GNTR"/>
    <property type="match status" value="1"/>
</dbReference>
<dbReference type="Proteomes" id="UP000674938">
    <property type="component" value="Unassembled WGS sequence"/>
</dbReference>
<evidence type="ECO:0000256" key="2">
    <source>
        <dbReference type="ARBA" id="ARBA00023125"/>
    </source>
</evidence>
<keyword evidence="1" id="KW-0805">Transcription regulation</keyword>
<dbReference type="PANTHER" id="PTHR43537">
    <property type="entry name" value="TRANSCRIPTIONAL REGULATOR, GNTR FAMILY"/>
    <property type="match status" value="1"/>
</dbReference>
<accession>A0A940SS61</accession>
<organism evidence="5 6">
    <name type="scientific">Vagococcus allomyrinae</name>
    <dbReference type="NCBI Taxonomy" id="2794353"/>
    <lineage>
        <taxon>Bacteria</taxon>
        <taxon>Bacillati</taxon>
        <taxon>Bacillota</taxon>
        <taxon>Bacilli</taxon>
        <taxon>Lactobacillales</taxon>
        <taxon>Enterococcaceae</taxon>
        <taxon>Vagococcus</taxon>
    </lineage>
</organism>
<dbReference type="Pfam" id="PF00392">
    <property type="entry name" value="GntR"/>
    <property type="match status" value="1"/>
</dbReference>
<name>A0A940SS61_9ENTE</name>
<protein>
    <submittedName>
        <fullName evidence="5">GntR family transcriptional regulator</fullName>
    </submittedName>
</protein>
<evidence type="ECO:0000256" key="3">
    <source>
        <dbReference type="ARBA" id="ARBA00023163"/>
    </source>
</evidence>
<dbReference type="SUPFAM" id="SSF46785">
    <property type="entry name" value="Winged helix' DNA-binding domain"/>
    <property type="match status" value="1"/>
</dbReference>
<dbReference type="CDD" id="cd07377">
    <property type="entry name" value="WHTH_GntR"/>
    <property type="match status" value="1"/>
</dbReference>
<dbReference type="GO" id="GO:0003700">
    <property type="term" value="F:DNA-binding transcription factor activity"/>
    <property type="evidence" value="ECO:0007669"/>
    <property type="project" value="InterPro"/>
</dbReference>
<dbReference type="RefSeq" id="WP_209527642.1">
    <property type="nucleotide sequence ID" value="NZ_JAEEGA010000006.1"/>
</dbReference>
<dbReference type="EMBL" id="JAEEGA010000006">
    <property type="protein sequence ID" value="MBP1041577.1"/>
    <property type="molecule type" value="Genomic_DNA"/>
</dbReference>
<dbReference type="InterPro" id="IPR036388">
    <property type="entry name" value="WH-like_DNA-bd_sf"/>
</dbReference>
<evidence type="ECO:0000313" key="5">
    <source>
        <dbReference type="EMBL" id="MBP1041577.1"/>
    </source>
</evidence>
<dbReference type="PANTHER" id="PTHR43537:SF5">
    <property type="entry name" value="UXU OPERON TRANSCRIPTIONAL REGULATOR"/>
    <property type="match status" value="1"/>
</dbReference>
<evidence type="ECO:0000256" key="1">
    <source>
        <dbReference type="ARBA" id="ARBA00023015"/>
    </source>
</evidence>
<dbReference type="Gene3D" id="1.10.10.10">
    <property type="entry name" value="Winged helix-like DNA-binding domain superfamily/Winged helix DNA-binding domain"/>
    <property type="match status" value="1"/>
</dbReference>
<feature type="domain" description="HTH gntR-type" evidence="4">
    <location>
        <begin position="4"/>
        <end position="71"/>
    </location>
</feature>
<evidence type="ECO:0000259" key="4">
    <source>
        <dbReference type="PROSITE" id="PS50949"/>
    </source>
</evidence>
<keyword evidence="2" id="KW-0238">DNA-binding</keyword>